<feature type="compositionally biased region" description="Polar residues" evidence="1">
    <location>
        <begin position="20"/>
        <end position="30"/>
    </location>
</feature>
<feature type="compositionally biased region" description="Polar residues" evidence="1">
    <location>
        <begin position="1"/>
        <end position="13"/>
    </location>
</feature>
<feature type="region of interest" description="Disordered" evidence="1">
    <location>
        <begin position="1"/>
        <end position="39"/>
    </location>
</feature>
<reference evidence="2 3" key="1">
    <citation type="journal article" date="2017" name="Genome Biol. Evol.">
        <title>Phytophthora megakarya and P. palmivora, closely related causal agents of cacao black pod rot, underwent increases in genome sizes and gene numbers by different mechanisms.</title>
        <authorList>
            <person name="Ali S.S."/>
            <person name="Shao J."/>
            <person name="Lary D.J."/>
            <person name="Kronmiller B."/>
            <person name="Shen D."/>
            <person name="Strem M.D."/>
            <person name="Amoako-Attah I."/>
            <person name="Akrofi A.Y."/>
            <person name="Begoude B.A."/>
            <person name="Ten Hoopen G.M."/>
            <person name="Coulibaly K."/>
            <person name="Kebe B.I."/>
            <person name="Melnick R.L."/>
            <person name="Guiltinan M.J."/>
            <person name="Tyler B.M."/>
            <person name="Meinhardt L.W."/>
            <person name="Bailey B.A."/>
        </authorList>
    </citation>
    <scope>NUCLEOTIDE SEQUENCE [LARGE SCALE GENOMIC DNA]</scope>
    <source>
        <strain evidence="3">sbr112.9</strain>
    </source>
</reference>
<proteinExistence type="predicted"/>
<gene>
    <name evidence="2" type="ORF">PHPALM_3261</name>
</gene>
<keyword evidence="3" id="KW-1185">Reference proteome</keyword>
<dbReference type="Proteomes" id="UP000237271">
    <property type="component" value="Unassembled WGS sequence"/>
</dbReference>
<dbReference type="AlphaFoldDB" id="A0A2P4YMW7"/>
<comment type="caution">
    <text evidence="2">The sequence shown here is derived from an EMBL/GenBank/DDBJ whole genome shotgun (WGS) entry which is preliminary data.</text>
</comment>
<organism evidence="2 3">
    <name type="scientific">Phytophthora palmivora</name>
    <dbReference type="NCBI Taxonomy" id="4796"/>
    <lineage>
        <taxon>Eukaryota</taxon>
        <taxon>Sar</taxon>
        <taxon>Stramenopiles</taxon>
        <taxon>Oomycota</taxon>
        <taxon>Peronosporomycetes</taxon>
        <taxon>Peronosporales</taxon>
        <taxon>Peronosporaceae</taxon>
        <taxon>Phytophthora</taxon>
    </lineage>
</organism>
<sequence>MDNSQAISVNNVRANRERSGSTTELRTDVNTAPGAKRLKTPVVPRTIKAVVSEGKQRVIGSGKVTLEQ</sequence>
<evidence type="ECO:0000313" key="3">
    <source>
        <dbReference type="Proteomes" id="UP000237271"/>
    </source>
</evidence>
<accession>A0A2P4YMW7</accession>
<protein>
    <submittedName>
        <fullName evidence="2">Uncharacterized protein</fullName>
    </submittedName>
</protein>
<name>A0A2P4YMW7_9STRA</name>
<evidence type="ECO:0000313" key="2">
    <source>
        <dbReference type="EMBL" id="POM79130.1"/>
    </source>
</evidence>
<evidence type="ECO:0000256" key="1">
    <source>
        <dbReference type="SAM" id="MobiDB-lite"/>
    </source>
</evidence>
<dbReference type="EMBL" id="NCKW01001837">
    <property type="protein sequence ID" value="POM79130.1"/>
    <property type="molecule type" value="Genomic_DNA"/>
</dbReference>